<keyword evidence="4" id="KW-0597">Phosphoprotein</keyword>
<keyword evidence="7" id="KW-0521">NADP</keyword>
<keyword evidence="14" id="KW-1185">Reference proteome</keyword>
<dbReference type="eggNOG" id="KOG0023">
    <property type="taxonomic scope" value="Eukaryota"/>
</dbReference>
<comment type="similarity">
    <text evidence="2 11">Belongs to the zinc-containing alcohol dehydrogenase family.</text>
</comment>
<dbReference type="Gene3D" id="3.90.180.10">
    <property type="entry name" value="Medium-chain alcohol dehydrogenases, catalytic domain"/>
    <property type="match status" value="1"/>
</dbReference>
<evidence type="ECO:0000256" key="10">
    <source>
        <dbReference type="ARBA" id="ARBA00050997"/>
    </source>
</evidence>
<gene>
    <name evidence="13" type="ORF">Kpol_257p4</name>
</gene>
<keyword evidence="6 11" id="KW-0862">Zinc</keyword>
<proteinExistence type="inferred from homology"/>
<comment type="catalytic activity">
    <reaction evidence="10">
        <text>a primary alcohol + NADP(+) = an aldehyde + NADPH + H(+)</text>
        <dbReference type="Rhea" id="RHEA:15937"/>
        <dbReference type="ChEBI" id="CHEBI:15378"/>
        <dbReference type="ChEBI" id="CHEBI:15734"/>
        <dbReference type="ChEBI" id="CHEBI:17478"/>
        <dbReference type="ChEBI" id="CHEBI:57783"/>
        <dbReference type="ChEBI" id="CHEBI:58349"/>
        <dbReference type="EC" id="1.1.1.2"/>
    </reaction>
    <physiologicalReaction direction="left-to-right" evidence="10">
        <dbReference type="Rhea" id="RHEA:15938"/>
    </physiologicalReaction>
    <physiologicalReaction direction="right-to-left" evidence="10">
        <dbReference type="Rhea" id="RHEA:15939"/>
    </physiologicalReaction>
</comment>
<dbReference type="AlphaFoldDB" id="A7TTA3"/>
<dbReference type="SUPFAM" id="SSF50129">
    <property type="entry name" value="GroES-like"/>
    <property type="match status" value="1"/>
</dbReference>
<evidence type="ECO:0000256" key="9">
    <source>
        <dbReference type="ARBA" id="ARBA00024074"/>
    </source>
</evidence>
<evidence type="ECO:0000256" key="1">
    <source>
        <dbReference type="ARBA" id="ARBA00001947"/>
    </source>
</evidence>
<dbReference type="SMART" id="SM00829">
    <property type="entry name" value="PKS_ER"/>
    <property type="match status" value="1"/>
</dbReference>
<dbReference type="InterPro" id="IPR013154">
    <property type="entry name" value="ADH-like_N"/>
</dbReference>
<dbReference type="STRING" id="436907.A7TTA3"/>
<evidence type="ECO:0000256" key="7">
    <source>
        <dbReference type="ARBA" id="ARBA00022857"/>
    </source>
</evidence>
<dbReference type="GO" id="GO:0006066">
    <property type="term" value="P:alcohol metabolic process"/>
    <property type="evidence" value="ECO:0007669"/>
    <property type="project" value="UniProtKB-ARBA"/>
</dbReference>
<evidence type="ECO:0000313" key="13">
    <source>
        <dbReference type="EMBL" id="EDO14507.1"/>
    </source>
</evidence>
<evidence type="ECO:0000256" key="8">
    <source>
        <dbReference type="ARBA" id="ARBA00023002"/>
    </source>
</evidence>
<dbReference type="OMA" id="RNKAFGW"/>
<dbReference type="InterPro" id="IPR002328">
    <property type="entry name" value="ADH_Zn_CS"/>
</dbReference>
<dbReference type="Proteomes" id="UP000000267">
    <property type="component" value="Unassembled WGS sequence"/>
</dbReference>
<dbReference type="KEGG" id="vpo:Kpol_257p4"/>
<evidence type="ECO:0000256" key="11">
    <source>
        <dbReference type="RuleBase" id="RU361277"/>
    </source>
</evidence>
<name>A7TTA3_VANPO</name>
<evidence type="ECO:0000256" key="3">
    <source>
        <dbReference type="ARBA" id="ARBA00011738"/>
    </source>
</evidence>
<dbReference type="GO" id="GO:0008106">
    <property type="term" value="F:alcohol dehydrogenase (NADP+) activity"/>
    <property type="evidence" value="ECO:0007669"/>
    <property type="project" value="UniProtKB-EC"/>
</dbReference>
<dbReference type="Pfam" id="PF00107">
    <property type="entry name" value="ADH_zinc_N"/>
    <property type="match status" value="1"/>
</dbReference>
<evidence type="ECO:0000259" key="12">
    <source>
        <dbReference type="SMART" id="SM00829"/>
    </source>
</evidence>
<dbReference type="Gene3D" id="3.40.50.720">
    <property type="entry name" value="NAD(P)-binding Rossmann-like Domain"/>
    <property type="match status" value="1"/>
</dbReference>
<dbReference type="InterPro" id="IPR020843">
    <property type="entry name" value="ER"/>
</dbReference>
<keyword evidence="8" id="KW-0560">Oxidoreductase</keyword>
<dbReference type="GeneID" id="5542508"/>
<comment type="cofactor">
    <cofactor evidence="1 11">
        <name>Zn(2+)</name>
        <dbReference type="ChEBI" id="CHEBI:29105"/>
    </cofactor>
</comment>
<dbReference type="EMBL" id="DS480553">
    <property type="protein sequence ID" value="EDO14507.1"/>
    <property type="molecule type" value="Genomic_DNA"/>
</dbReference>
<dbReference type="PANTHER" id="PTHR42683">
    <property type="entry name" value="ALDEHYDE REDUCTASE"/>
    <property type="match status" value="1"/>
</dbReference>
<dbReference type="InterPro" id="IPR036291">
    <property type="entry name" value="NAD(P)-bd_dom_sf"/>
</dbReference>
<dbReference type="EC" id="1.1.1.2" evidence="9"/>
<dbReference type="GO" id="GO:0008270">
    <property type="term" value="F:zinc ion binding"/>
    <property type="evidence" value="ECO:0007669"/>
    <property type="project" value="InterPro"/>
</dbReference>
<dbReference type="HOGENOM" id="CLU_026673_20_2_1"/>
<dbReference type="PROSITE" id="PS00059">
    <property type="entry name" value="ADH_ZINC"/>
    <property type="match status" value="1"/>
</dbReference>
<accession>A7TTA3</accession>
<dbReference type="InterPro" id="IPR013149">
    <property type="entry name" value="ADH-like_C"/>
</dbReference>
<reference evidence="13 14" key="1">
    <citation type="journal article" date="2007" name="Proc. Natl. Acad. Sci. U.S.A.">
        <title>Independent sorting-out of thousands of duplicated gene pairs in two yeast species descended from a whole-genome duplication.</title>
        <authorList>
            <person name="Scannell D.R."/>
            <person name="Frank A.C."/>
            <person name="Conant G.C."/>
            <person name="Byrne K.P."/>
            <person name="Woolfit M."/>
            <person name="Wolfe K.H."/>
        </authorList>
    </citation>
    <scope>NUCLEOTIDE SEQUENCE [LARGE SCALE GENOMIC DNA]</scope>
    <source>
        <strain evidence="14">ATCC 22028 / DSM 70294 / BCRC 21397 / CBS 2163 / NBRC 10782 / NRRL Y-8283 / UCD 57-17</strain>
    </source>
</reference>
<evidence type="ECO:0000256" key="6">
    <source>
        <dbReference type="ARBA" id="ARBA00022833"/>
    </source>
</evidence>
<dbReference type="OrthoDB" id="1879366at2759"/>
<dbReference type="FunFam" id="3.40.50.720:FF:000158">
    <property type="entry name" value="Zinc-binding alcohol dehydrogenase"/>
    <property type="match status" value="1"/>
</dbReference>
<evidence type="ECO:0000256" key="2">
    <source>
        <dbReference type="ARBA" id="ARBA00008072"/>
    </source>
</evidence>
<protein>
    <recommendedName>
        <fullName evidence="9">alcohol dehydrogenase (NADP(+))</fullName>
        <ecNumber evidence="9">1.1.1.2</ecNumber>
    </recommendedName>
</protein>
<evidence type="ECO:0000256" key="5">
    <source>
        <dbReference type="ARBA" id="ARBA00022723"/>
    </source>
</evidence>
<dbReference type="InterPro" id="IPR011032">
    <property type="entry name" value="GroES-like_sf"/>
</dbReference>
<dbReference type="CDD" id="cd05283">
    <property type="entry name" value="CAD1"/>
    <property type="match status" value="1"/>
</dbReference>
<dbReference type="InterPro" id="IPR047109">
    <property type="entry name" value="CAD-like"/>
</dbReference>
<dbReference type="Pfam" id="PF08240">
    <property type="entry name" value="ADH_N"/>
    <property type="match status" value="1"/>
</dbReference>
<keyword evidence="5 11" id="KW-0479">Metal-binding</keyword>
<dbReference type="SUPFAM" id="SSF51735">
    <property type="entry name" value="NAD(P)-binding Rossmann-fold domains"/>
    <property type="match status" value="1"/>
</dbReference>
<sequence length="360" mass="39230">MAYPEMFEGIGVTNPEDWKHPKRVTYEPKKFDDQDVDVKIEACGVCGSDIHCAASHWGPVVKNQVVGHEIVGRVVKVGPKCTTGIKIGDRVGVGAQVASCLDCSRCQNDNEPYCPRVVTTYGQAYPDGYVSQGGYASHVRVHEHFAIPVPEELPLHLAAPLLCGGITVYSPLLRGGCGPGKKVGIVGIGGIGHMGILFAKAMGAEVYAFSRSHSKEKDAKELGADHYIATLEDKDWTEKYFDTLDLIVVCASSLTDVNFDELIKVMKVNTKILSISVPSIDETLTLKPFGLLGVTIGNSALGSRKEIEQLLKLVVDKDIKIWVEQLQVGEAGVAEAFERMDKGQVRYRFTLMGFDKEFGN</sequence>
<dbReference type="FunCoup" id="A7TTA3">
    <property type="interactions" value="578"/>
</dbReference>
<dbReference type="PhylomeDB" id="A7TTA3"/>
<dbReference type="InParanoid" id="A7TTA3"/>
<organism evidence="14">
    <name type="scientific">Vanderwaltozyma polyspora (strain ATCC 22028 / DSM 70294 / BCRC 21397 / CBS 2163 / NBRC 10782 / NRRL Y-8283 / UCD 57-17)</name>
    <name type="common">Kluyveromyces polysporus</name>
    <dbReference type="NCBI Taxonomy" id="436907"/>
    <lineage>
        <taxon>Eukaryota</taxon>
        <taxon>Fungi</taxon>
        <taxon>Dikarya</taxon>
        <taxon>Ascomycota</taxon>
        <taxon>Saccharomycotina</taxon>
        <taxon>Saccharomycetes</taxon>
        <taxon>Saccharomycetales</taxon>
        <taxon>Saccharomycetaceae</taxon>
        <taxon>Vanderwaltozyma</taxon>
    </lineage>
</organism>
<dbReference type="RefSeq" id="XP_001642365.1">
    <property type="nucleotide sequence ID" value="XM_001642315.1"/>
</dbReference>
<evidence type="ECO:0000256" key="4">
    <source>
        <dbReference type="ARBA" id="ARBA00022553"/>
    </source>
</evidence>
<feature type="domain" description="Enoyl reductase (ER)" evidence="12">
    <location>
        <begin position="11"/>
        <end position="351"/>
    </location>
</feature>
<dbReference type="InterPro" id="IPR029752">
    <property type="entry name" value="D-isomer_DH_CS1"/>
</dbReference>
<dbReference type="PROSITE" id="PS00065">
    <property type="entry name" value="D_2_HYDROXYACID_DH_1"/>
    <property type="match status" value="1"/>
</dbReference>
<evidence type="ECO:0000313" key="14">
    <source>
        <dbReference type="Proteomes" id="UP000000267"/>
    </source>
</evidence>
<comment type="subunit">
    <text evidence="3">Homodimer.</text>
</comment>